<protein>
    <submittedName>
        <fullName evidence="2">Uncharacterized protein</fullName>
    </submittedName>
</protein>
<reference evidence="2" key="1">
    <citation type="submission" date="2020-07" db="EMBL/GenBank/DDBJ databases">
        <authorList>
            <person name="Tarantini F.S."/>
            <person name="Hong K.W."/>
            <person name="Chan K.G."/>
        </authorList>
    </citation>
    <scope>NUCLEOTIDE SEQUENCE</scope>
    <source>
        <strain evidence="2">32-07</strain>
    </source>
</reference>
<evidence type="ECO:0000313" key="3">
    <source>
        <dbReference type="Proteomes" id="UP001049518"/>
    </source>
</evidence>
<proteinExistence type="predicted"/>
<accession>A0ABX8RDI6</accession>
<feature type="region of interest" description="Disordered" evidence="1">
    <location>
        <begin position="17"/>
        <end position="77"/>
    </location>
</feature>
<keyword evidence="3" id="KW-1185">Reference proteome</keyword>
<sequence>MILALSPVEAIPEIRPAPIARRPAAEGGGGGGGSSLPGMAAIIDPSAPPPQAIGHTRPHPDTRPPHYRSLFVTDPVE</sequence>
<feature type="compositionally biased region" description="Gly residues" evidence="1">
    <location>
        <begin position="26"/>
        <end position="35"/>
    </location>
</feature>
<gene>
    <name evidence="2" type="ORF">AGRA3207_007541</name>
</gene>
<evidence type="ECO:0000256" key="1">
    <source>
        <dbReference type="SAM" id="MobiDB-lite"/>
    </source>
</evidence>
<name>A0ABX8RDI6_9ACTN</name>
<dbReference type="EMBL" id="CP059572">
    <property type="protein sequence ID" value="QXJ27053.1"/>
    <property type="molecule type" value="Genomic_DNA"/>
</dbReference>
<dbReference type="Proteomes" id="UP001049518">
    <property type="component" value="Chromosome"/>
</dbReference>
<organism evidence="2 3">
    <name type="scientific">Actinomadura graeca</name>
    <dbReference type="NCBI Taxonomy" id="2750812"/>
    <lineage>
        <taxon>Bacteria</taxon>
        <taxon>Bacillati</taxon>
        <taxon>Actinomycetota</taxon>
        <taxon>Actinomycetes</taxon>
        <taxon>Streptosporangiales</taxon>
        <taxon>Thermomonosporaceae</taxon>
        <taxon>Actinomadura</taxon>
    </lineage>
</organism>
<evidence type="ECO:0000313" key="2">
    <source>
        <dbReference type="EMBL" id="QXJ27053.1"/>
    </source>
</evidence>
<dbReference type="RefSeq" id="WP_231336542.1">
    <property type="nucleotide sequence ID" value="NZ_CP059572.1"/>
</dbReference>